<name>A0AAV4SSS8_9ARAC</name>
<protein>
    <submittedName>
        <fullName evidence="1">Uncharacterized protein</fullName>
    </submittedName>
</protein>
<comment type="caution">
    <text evidence="1">The sequence shown here is derived from an EMBL/GenBank/DDBJ whole genome shotgun (WGS) entry which is preliminary data.</text>
</comment>
<gene>
    <name evidence="1" type="ORF">CDAR_529531</name>
</gene>
<organism evidence="1 2">
    <name type="scientific">Caerostris darwini</name>
    <dbReference type="NCBI Taxonomy" id="1538125"/>
    <lineage>
        <taxon>Eukaryota</taxon>
        <taxon>Metazoa</taxon>
        <taxon>Ecdysozoa</taxon>
        <taxon>Arthropoda</taxon>
        <taxon>Chelicerata</taxon>
        <taxon>Arachnida</taxon>
        <taxon>Araneae</taxon>
        <taxon>Araneomorphae</taxon>
        <taxon>Entelegynae</taxon>
        <taxon>Araneoidea</taxon>
        <taxon>Araneidae</taxon>
        <taxon>Caerostris</taxon>
    </lineage>
</organism>
<sequence length="92" mass="11014">MLIRRNGLCILYLENYQDMRQRLKARQLQEETTSREIGCSFEEMDFASSIWKITKICDSISKRGNSKNNDSLQRNRVLIRRNGLRILRLEDY</sequence>
<keyword evidence="2" id="KW-1185">Reference proteome</keyword>
<evidence type="ECO:0000313" key="2">
    <source>
        <dbReference type="Proteomes" id="UP001054837"/>
    </source>
</evidence>
<evidence type="ECO:0000313" key="1">
    <source>
        <dbReference type="EMBL" id="GIY35607.1"/>
    </source>
</evidence>
<accession>A0AAV4SSS8</accession>
<proteinExistence type="predicted"/>
<dbReference type="EMBL" id="BPLQ01008195">
    <property type="protein sequence ID" value="GIY35607.1"/>
    <property type="molecule type" value="Genomic_DNA"/>
</dbReference>
<dbReference type="AlphaFoldDB" id="A0AAV4SSS8"/>
<dbReference type="Proteomes" id="UP001054837">
    <property type="component" value="Unassembled WGS sequence"/>
</dbReference>
<reference evidence="1 2" key="1">
    <citation type="submission" date="2021-06" db="EMBL/GenBank/DDBJ databases">
        <title>Caerostris darwini draft genome.</title>
        <authorList>
            <person name="Kono N."/>
            <person name="Arakawa K."/>
        </authorList>
    </citation>
    <scope>NUCLEOTIDE SEQUENCE [LARGE SCALE GENOMIC DNA]</scope>
</reference>